<evidence type="ECO:0000256" key="4">
    <source>
        <dbReference type="HAMAP-Rule" id="MF_01139"/>
    </source>
</evidence>
<dbReference type="PANTHER" id="PTHR10291:SF43">
    <property type="entry name" value="DEHYDRODOLICHYL DIPHOSPHATE SYNTHASE COMPLEX SUBUNIT DHDDS"/>
    <property type="match status" value="1"/>
</dbReference>
<feature type="active site" evidence="4">
    <location>
        <position position="38"/>
    </location>
</feature>
<dbReference type="Proteomes" id="UP000067434">
    <property type="component" value="Chromosome"/>
</dbReference>
<keyword evidence="3 4" id="KW-0460">Magnesium</keyword>
<reference evidence="5 6" key="1">
    <citation type="journal article" date="2015" name="Stand. Genomic Sci.">
        <title>Complete genome sequence of and proposal of Thermofilum uzonense sp. nov. a novel hyperthermophilic crenarchaeon and emended description of the genus Thermofilum.</title>
        <authorList>
            <person name="Toshchakov S.V."/>
            <person name="Korzhenkov A.A."/>
            <person name="Samarov N.I."/>
            <person name="Mazunin I.O."/>
            <person name="Mozhey O.I."/>
            <person name="Shmyr I.S."/>
            <person name="Derbikova K.S."/>
            <person name="Taranov E.A."/>
            <person name="Dominova I.N."/>
            <person name="Bonch-Osmolovskaya E.A."/>
            <person name="Patrushev M.V."/>
            <person name="Podosokorskaya O.A."/>
            <person name="Kublanov I.V."/>
        </authorList>
    </citation>
    <scope>NUCLEOTIDE SEQUENCE [LARGE SCALE GENOMIC DNA]</scope>
    <source>
        <strain evidence="5 6">1807-2</strain>
    </source>
</reference>
<evidence type="ECO:0000256" key="1">
    <source>
        <dbReference type="ARBA" id="ARBA00022679"/>
    </source>
</evidence>
<name>A0A0F7CL62_9CREN</name>
<feature type="binding site" evidence="4">
    <location>
        <begin position="39"/>
        <end position="42"/>
    </location>
    <ligand>
        <name>substrate</name>
    </ligand>
</feature>
<feature type="binding site" evidence="4">
    <location>
        <position position="55"/>
    </location>
    <ligand>
        <name>substrate</name>
    </ligand>
</feature>
<dbReference type="SUPFAM" id="SSF64005">
    <property type="entry name" value="Undecaprenyl diphosphate synthase"/>
    <property type="match status" value="1"/>
</dbReference>
<dbReference type="GO" id="GO:0000287">
    <property type="term" value="F:magnesium ion binding"/>
    <property type="evidence" value="ECO:0007669"/>
    <property type="project" value="UniProtKB-UniRule"/>
</dbReference>
<dbReference type="PATRIC" id="fig|1550241.5.peg.1191"/>
<sequence>MSWRSVAHILGLYRVYEYLLEQEVKRGDIPKHVAFILDGNRRWARVRRFPPWFGHRHGAEKAEEVLDWCYDLGVKTVTLFVLSTENLKKRSEEEIREIFKVLEEKLVKLRDSGEIEKRKVHVRFIGDKSLLPSSVREKIEDIERKSSVYSERFLNIAIAYGGRWEIVEAVRRLVKDVKTGKLDEDEISEEVFARYLLTGDQPHPDPDLVIRTSGEERISNFLLWQIAYSELVFLDVYWPDFRKIDLLRAIRIYQSRHRRFGG</sequence>
<dbReference type="NCBIfam" id="TIGR00055">
    <property type="entry name" value="uppS"/>
    <property type="match status" value="1"/>
</dbReference>
<protein>
    <recommendedName>
        <fullName evidence="4">Tritrans,polycis-undecaprenyl-diphosphate synthase (geranylgeranyl-diphosphate specific)</fullName>
        <ecNumber evidence="4">2.5.1.89</ecNumber>
    </recommendedName>
    <alternativeName>
        <fullName evidence="4">Undecaprenyl diphosphate synthase</fullName>
        <shortName evidence="4">UDS</shortName>
    </alternativeName>
    <alternativeName>
        <fullName evidence="4">Undecaprenyl pyrophosphate synthase</fullName>
        <shortName evidence="4">UPP synthase</shortName>
    </alternativeName>
</protein>
<dbReference type="Gene3D" id="3.40.1180.10">
    <property type="entry name" value="Decaprenyl diphosphate synthase-like"/>
    <property type="match status" value="1"/>
</dbReference>
<dbReference type="OrthoDB" id="8293at2157"/>
<evidence type="ECO:0000256" key="3">
    <source>
        <dbReference type="ARBA" id="ARBA00022842"/>
    </source>
</evidence>
<dbReference type="PANTHER" id="PTHR10291">
    <property type="entry name" value="DEHYDRODOLICHYL DIPHOSPHATE SYNTHASE FAMILY MEMBER"/>
    <property type="match status" value="1"/>
</dbReference>
<feature type="binding site" evidence="4">
    <location>
        <position position="90"/>
    </location>
    <ligand>
        <name>substrate</name>
    </ligand>
</feature>
<evidence type="ECO:0000313" key="5">
    <source>
        <dbReference type="EMBL" id="AKG38856.1"/>
    </source>
</evidence>
<dbReference type="STRING" id="1550241.MA03_05695"/>
<dbReference type="InterPro" id="IPR001441">
    <property type="entry name" value="UPP_synth-like"/>
</dbReference>
<dbReference type="AlphaFoldDB" id="A0A0F7CL62"/>
<comment type="similarity">
    <text evidence="4">Belongs to the UPP synthase family.</text>
</comment>
<dbReference type="InterPro" id="IPR018520">
    <property type="entry name" value="UPP_synth-like_CS"/>
</dbReference>
<feature type="active site" description="Proton acceptor" evidence="4">
    <location>
        <position position="86"/>
    </location>
</feature>
<evidence type="ECO:0000256" key="2">
    <source>
        <dbReference type="ARBA" id="ARBA00022723"/>
    </source>
</evidence>
<dbReference type="EMBL" id="CP009961">
    <property type="protein sequence ID" value="AKG38856.1"/>
    <property type="molecule type" value="Genomic_DNA"/>
</dbReference>
<dbReference type="HOGENOM" id="CLU_038505_0_4_2"/>
<feature type="binding site" evidence="4">
    <location>
        <begin position="217"/>
        <end position="219"/>
    </location>
    <ligand>
        <name>substrate</name>
    </ligand>
</feature>
<feature type="binding site" evidence="4">
    <location>
        <position position="230"/>
    </location>
    <ligand>
        <name>Mg(2+)</name>
        <dbReference type="ChEBI" id="CHEBI:18420"/>
    </ligand>
</feature>
<comment type="catalytic activity">
    <reaction evidence="4">
        <text>geranylgeranyl diphosphate + 7 isopentenyl diphosphate = tri-trans,hepta-cis-undecaprenyl diphosphate + 7 diphosphate</text>
        <dbReference type="Rhea" id="RHEA:27622"/>
        <dbReference type="ChEBI" id="CHEBI:33019"/>
        <dbReference type="ChEBI" id="CHEBI:57533"/>
        <dbReference type="ChEBI" id="CHEBI:60388"/>
        <dbReference type="ChEBI" id="CHEBI:128769"/>
        <dbReference type="EC" id="2.5.1.89"/>
    </reaction>
</comment>
<comment type="function">
    <text evidence="4">Catalyzes the sequential condensation of isopentenyl diphosphate (IPP) with geranylgeranyl diphosphate (GGPP) to yield (2Z,6Z,10Z,14Z,18Z,22Z,26Z,30E,34E,38E)-undecaprenyl diphosphate (tritrans,heptacis-UPP). It is probably the precursor of glycosyl carrier lipids.</text>
</comment>
<evidence type="ECO:0000313" key="6">
    <source>
        <dbReference type="Proteomes" id="UP000067434"/>
    </source>
</evidence>
<feature type="binding site" evidence="4">
    <location>
        <position position="38"/>
    </location>
    <ligand>
        <name>Mg(2+)</name>
        <dbReference type="ChEBI" id="CHEBI:18420"/>
    </ligand>
</feature>
<dbReference type="HAMAP" id="MF_01139">
    <property type="entry name" value="ISPT"/>
    <property type="match status" value="1"/>
</dbReference>
<organism evidence="5 6">
    <name type="scientific">Infirmifilum uzonense</name>
    <dbReference type="NCBI Taxonomy" id="1550241"/>
    <lineage>
        <taxon>Archaea</taxon>
        <taxon>Thermoproteota</taxon>
        <taxon>Thermoprotei</taxon>
        <taxon>Thermofilales</taxon>
        <taxon>Thermofilaceae</taxon>
        <taxon>Infirmifilum</taxon>
    </lineage>
</organism>
<dbReference type="RefSeq" id="WP_052884342.1">
    <property type="nucleotide sequence ID" value="NZ_CP009961.1"/>
</dbReference>
<dbReference type="Pfam" id="PF01255">
    <property type="entry name" value="Prenyltransf"/>
    <property type="match status" value="1"/>
</dbReference>
<dbReference type="KEGG" id="thf:MA03_05695"/>
<comment type="cofactor">
    <cofactor evidence="4">
        <name>Mg(2+)</name>
        <dbReference type="ChEBI" id="CHEBI:18420"/>
    </cofactor>
    <text evidence="4">Binds 2 magnesium ions per subunit.</text>
</comment>
<keyword evidence="6" id="KW-1185">Reference proteome</keyword>
<feature type="binding site" evidence="4">
    <location>
        <position position="211"/>
    </location>
    <ligand>
        <name>substrate</name>
    </ligand>
</feature>
<dbReference type="CDD" id="cd00475">
    <property type="entry name" value="Cis_IPPS"/>
    <property type="match status" value="1"/>
</dbReference>
<keyword evidence="2 4" id="KW-0479">Metal-binding</keyword>
<gene>
    <name evidence="4" type="primary">uppS</name>
    <name evidence="5" type="ORF">MA03_05695</name>
</gene>
<keyword evidence="1 4" id="KW-0808">Transferase</keyword>
<feature type="binding site" evidence="4">
    <location>
        <begin position="83"/>
        <end position="85"/>
    </location>
    <ligand>
        <name>substrate</name>
    </ligand>
</feature>
<proteinExistence type="inferred from homology"/>
<comment type="caution">
    <text evidence="4">Lacks conserved residue(s) required for the propagation of feature annotation.</text>
</comment>
<dbReference type="FunFam" id="3.40.1180.10:FF:000003">
    <property type="entry name" value="Isoprenyl transferase 2"/>
    <property type="match status" value="1"/>
</dbReference>
<accession>A0A0F7CL62</accession>
<dbReference type="InterPro" id="IPR036424">
    <property type="entry name" value="UPP_synth-like_sf"/>
</dbReference>
<dbReference type="EC" id="2.5.1.89" evidence="4"/>
<dbReference type="PROSITE" id="PS01066">
    <property type="entry name" value="UPP_SYNTHASE"/>
    <property type="match status" value="1"/>
</dbReference>
<dbReference type="GO" id="GO:0016094">
    <property type="term" value="P:polyprenol biosynthetic process"/>
    <property type="evidence" value="ECO:0007669"/>
    <property type="project" value="TreeGrafter"/>
</dbReference>
<comment type="subunit">
    <text evidence="4">Homodimer.</text>
</comment>
<dbReference type="GeneID" id="25401704"/>
<dbReference type="GO" id="GO:0045547">
    <property type="term" value="F:ditrans,polycis-polyprenyl diphosphate synthase [(2E,6E)-farnesyl diphosphate specific] activity"/>
    <property type="evidence" value="ECO:0007669"/>
    <property type="project" value="TreeGrafter"/>
</dbReference>
<feature type="binding site" evidence="4">
    <location>
        <position position="43"/>
    </location>
    <ligand>
        <name>substrate</name>
    </ligand>
</feature>